<reference evidence="1" key="1">
    <citation type="submission" date="2016-08" db="EMBL/GenBank/DDBJ databases">
        <authorList>
            <person name="Seilhamer J.J."/>
        </authorList>
    </citation>
    <scope>NUCLEOTIDE SEQUENCE</scope>
    <source>
        <strain evidence="1">86</strain>
    </source>
</reference>
<dbReference type="EMBL" id="FMJD01000005">
    <property type="protein sequence ID" value="SCM75202.1"/>
    <property type="molecule type" value="Genomic_DNA"/>
</dbReference>
<evidence type="ECO:0000313" key="1">
    <source>
        <dbReference type="EMBL" id="SCM75202.1"/>
    </source>
</evidence>
<protein>
    <submittedName>
        <fullName evidence="1">Uncharacterized protein</fullName>
    </submittedName>
</protein>
<proteinExistence type="predicted"/>
<organism evidence="1">
    <name type="scientific">uncultured Pleomorphomonas sp</name>
    <dbReference type="NCBI Taxonomy" id="442121"/>
    <lineage>
        <taxon>Bacteria</taxon>
        <taxon>Pseudomonadati</taxon>
        <taxon>Pseudomonadota</taxon>
        <taxon>Alphaproteobacteria</taxon>
        <taxon>Hyphomicrobiales</taxon>
        <taxon>Pleomorphomonadaceae</taxon>
        <taxon>Pleomorphomonas</taxon>
        <taxon>environmental samples</taxon>
    </lineage>
</organism>
<dbReference type="AlphaFoldDB" id="A0A212LCB5"/>
<accession>A0A212LCB5</accession>
<name>A0A212LCB5_9HYPH</name>
<sequence>MKMDVRPHLRLLFRRPPHIYTMSSAALFHANEMRRPEAKIALSGRLPDGMPFAQAKFVSEAGVGLWHASQSRTASTRWTTASNWCCWPAIAPA</sequence>
<gene>
    <name evidence="1" type="ORF">KL86PLE_130603</name>
</gene>